<keyword evidence="3" id="KW-1185">Reference proteome</keyword>
<evidence type="ECO:0000313" key="3">
    <source>
        <dbReference type="Proteomes" id="UP000237105"/>
    </source>
</evidence>
<dbReference type="EMBL" id="JXTB01000369">
    <property type="protein sequence ID" value="PON43550.1"/>
    <property type="molecule type" value="Genomic_DNA"/>
</dbReference>
<feature type="non-terminal residue" evidence="2">
    <location>
        <position position="1"/>
    </location>
</feature>
<protein>
    <submittedName>
        <fullName evidence="2">Uncharacterized protein</fullName>
    </submittedName>
</protein>
<dbReference type="AlphaFoldDB" id="A0A2P5B417"/>
<feature type="compositionally biased region" description="Basic and acidic residues" evidence="1">
    <location>
        <begin position="46"/>
        <end position="57"/>
    </location>
</feature>
<name>A0A2P5B417_PARAD</name>
<proteinExistence type="predicted"/>
<evidence type="ECO:0000256" key="1">
    <source>
        <dbReference type="SAM" id="MobiDB-lite"/>
    </source>
</evidence>
<reference evidence="3" key="1">
    <citation type="submission" date="2016-06" db="EMBL/GenBank/DDBJ databases">
        <title>Parallel loss of symbiosis genes in relatives of nitrogen-fixing non-legume Parasponia.</title>
        <authorList>
            <person name="Van Velzen R."/>
            <person name="Holmer R."/>
            <person name="Bu F."/>
            <person name="Rutten L."/>
            <person name="Van Zeijl A."/>
            <person name="Liu W."/>
            <person name="Santuari L."/>
            <person name="Cao Q."/>
            <person name="Sharma T."/>
            <person name="Shen D."/>
            <person name="Roswanjaya Y."/>
            <person name="Wardhani T."/>
            <person name="Kalhor M.S."/>
            <person name="Jansen J."/>
            <person name="Van den Hoogen J."/>
            <person name="Gungor B."/>
            <person name="Hartog M."/>
            <person name="Hontelez J."/>
            <person name="Verver J."/>
            <person name="Yang W.-C."/>
            <person name="Schijlen E."/>
            <person name="Repin R."/>
            <person name="Schilthuizen M."/>
            <person name="Schranz E."/>
            <person name="Heidstra R."/>
            <person name="Miyata K."/>
            <person name="Fedorova E."/>
            <person name="Kohlen W."/>
            <person name="Bisseling T."/>
            <person name="Smit S."/>
            <person name="Geurts R."/>
        </authorList>
    </citation>
    <scope>NUCLEOTIDE SEQUENCE [LARGE SCALE GENOMIC DNA]</scope>
    <source>
        <strain evidence="3">cv. WU1-14</strain>
    </source>
</reference>
<comment type="caution">
    <text evidence="2">The sequence shown here is derived from an EMBL/GenBank/DDBJ whole genome shotgun (WGS) entry which is preliminary data.</text>
</comment>
<evidence type="ECO:0000313" key="2">
    <source>
        <dbReference type="EMBL" id="PON43550.1"/>
    </source>
</evidence>
<feature type="region of interest" description="Disordered" evidence="1">
    <location>
        <begin position="46"/>
        <end position="74"/>
    </location>
</feature>
<sequence>GSRRLSTTCQNVRRGKSCATENLPANLENDRTIGITSCNKILPDSPRKCMKKEESHSESLQPAPKGKHGSGSTYWKRTLPDNILAACKAKVREVRIYPLEADPPSQHFSSMQSRGWRGQGLPVGSRPHPDEVLAACKGKVRGVRAYPLEADPPQITFYYAHTRH</sequence>
<feature type="region of interest" description="Disordered" evidence="1">
    <location>
        <begin position="104"/>
        <end position="124"/>
    </location>
</feature>
<accession>A0A2P5B417</accession>
<gene>
    <name evidence="2" type="ORF">PanWU01x14_273230</name>
</gene>
<dbReference type="Proteomes" id="UP000237105">
    <property type="component" value="Unassembled WGS sequence"/>
</dbReference>
<organism evidence="2 3">
    <name type="scientific">Parasponia andersonii</name>
    <name type="common">Sponia andersonii</name>
    <dbReference type="NCBI Taxonomy" id="3476"/>
    <lineage>
        <taxon>Eukaryota</taxon>
        <taxon>Viridiplantae</taxon>
        <taxon>Streptophyta</taxon>
        <taxon>Embryophyta</taxon>
        <taxon>Tracheophyta</taxon>
        <taxon>Spermatophyta</taxon>
        <taxon>Magnoliopsida</taxon>
        <taxon>eudicotyledons</taxon>
        <taxon>Gunneridae</taxon>
        <taxon>Pentapetalae</taxon>
        <taxon>rosids</taxon>
        <taxon>fabids</taxon>
        <taxon>Rosales</taxon>
        <taxon>Cannabaceae</taxon>
        <taxon>Parasponia</taxon>
    </lineage>
</organism>